<dbReference type="Proteomes" id="UP000694843">
    <property type="component" value="Unplaced"/>
</dbReference>
<feature type="non-terminal residue" evidence="3">
    <location>
        <position position="111"/>
    </location>
</feature>
<protein>
    <submittedName>
        <fullName evidence="3">Uncharacterized protein LOC125178144</fullName>
    </submittedName>
</protein>
<dbReference type="AlphaFoldDB" id="A0A979FKZ6"/>
<evidence type="ECO:0000256" key="1">
    <source>
        <dbReference type="SAM" id="MobiDB-lite"/>
    </source>
</evidence>
<dbReference type="RefSeq" id="XP_047737202.1">
    <property type="nucleotide sequence ID" value="XM_047881246.1"/>
</dbReference>
<accession>A0A979FKZ6</accession>
<reference evidence="3" key="1">
    <citation type="submission" date="2025-08" db="UniProtKB">
        <authorList>
            <consortium name="RefSeq"/>
        </authorList>
    </citation>
    <scope>IDENTIFICATION</scope>
    <source>
        <tissue evidence="3">Whole organism</tissue>
    </source>
</reference>
<organism evidence="2 3">
    <name type="scientific">Hyalella azteca</name>
    <name type="common">Amphipod</name>
    <dbReference type="NCBI Taxonomy" id="294128"/>
    <lineage>
        <taxon>Eukaryota</taxon>
        <taxon>Metazoa</taxon>
        <taxon>Ecdysozoa</taxon>
        <taxon>Arthropoda</taxon>
        <taxon>Crustacea</taxon>
        <taxon>Multicrustacea</taxon>
        <taxon>Malacostraca</taxon>
        <taxon>Eumalacostraca</taxon>
        <taxon>Peracarida</taxon>
        <taxon>Amphipoda</taxon>
        <taxon>Senticaudata</taxon>
        <taxon>Talitrida</taxon>
        <taxon>Talitroidea</taxon>
        <taxon>Hyalellidae</taxon>
        <taxon>Hyalella</taxon>
    </lineage>
</organism>
<feature type="compositionally biased region" description="Basic and acidic residues" evidence="1">
    <location>
        <begin position="1"/>
        <end position="14"/>
    </location>
</feature>
<proteinExistence type="predicted"/>
<feature type="region of interest" description="Disordered" evidence="1">
    <location>
        <begin position="1"/>
        <end position="42"/>
    </location>
</feature>
<dbReference type="KEGG" id="hazt:125178144"/>
<name>A0A979FKZ6_HYAAZ</name>
<sequence>MGRPEGDSGPHRGYDNSQAMVSSTSWAPAGDGGGGYWGARPPVVGYGPPGGPHYGSSLQLFPGARTLGQHLASSELGRALVASYRRKNNFEPSERRKLVQVRPCERRKLVQ</sequence>
<evidence type="ECO:0000313" key="3">
    <source>
        <dbReference type="RefSeq" id="XP_047737202.1"/>
    </source>
</evidence>
<gene>
    <name evidence="3" type="primary">LOC125178144</name>
</gene>
<keyword evidence="2" id="KW-1185">Reference proteome</keyword>
<feature type="compositionally biased region" description="Polar residues" evidence="1">
    <location>
        <begin position="15"/>
        <end position="26"/>
    </location>
</feature>
<evidence type="ECO:0000313" key="2">
    <source>
        <dbReference type="Proteomes" id="UP000694843"/>
    </source>
</evidence>
<dbReference type="GeneID" id="125178144"/>